<comment type="caution">
    <text evidence="1">The sequence shown here is derived from an EMBL/GenBank/DDBJ whole genome shotgun (WGS) entry which is preliminary data.</text>
</comment>
<gene>
    <name evidence="1" type="ORF">CLTEP_22630</name>
</gene>
<evidence type="ECO:0000313" key="2">
    <source>
        <dbReference type="Proteomes" id="UP000075531"/>
    </source>
</evidence>
<dbReference type="EMBL" id="LTBA01000039">
    <property type="protein sequence ID" value="KYH32219.1"/>
    <property type="molecule type" value="Genomic_DNA"/>
</dbReference>
<proteinExistence type="predicted"/>
<protein>
    <submittedName>
        <fullName evidence="1">Uncharacterized protein</fullName>
    </submittedName>
</protein>
<accession>A0A151AX28</accession>
<dbReference type="AlphaFoldDB" id="A0A151AX28"/>
<dbReference type="Proteomes" id="UP000075531">
    <property type="component" value="Unassembled WGS sequence"/>
</dbReference>
<evidence type="ECO:0000313" key="1">
    <source>
        <dbReference type="EMBL" id="KYH32219.1"/>
    </source>
</evidence>
<organism evidence="1 2">
    <name type="scientific">Clostridium tepidiprofundi DSM 19306</name>
    <dbReference type="NCBI Taxonomy" id="1121338"/>
    <lineage>
        <taxon>Bacteria</taxon>
        <taxon>Bacillati</taxon>
        <taxon>Bacillota</taxon>
        <taxon>Clostridia</taxon>
        <taxon>Eubacteriales</taxon>
        <taxon>Clostridiaceae</taxon>
        <taxon>Clostridium</taxon>
    </lineage>
</organism>
<reference evidence="1 2" key="1">
    <citation type="submission" date="2016-02" db="EMBL/GenBank/DDBJ databases">
        <title>Genome sequence of Clostridium tepidiprofundi DSM 19306.</title>
        <authorList>
            <person name="Poehlein A."/>
            <person name="Daniel R."/>
        </authorList>
    </citation>
    <scope>NUCLEOTIDE SEQUENCE [LARGE SCALE GENOMIC DNA]</scope>
    <source>
        <strain evidence="1 2">DSM 19306</strain>
    </source>
</reference>
<sequence length="50" mass="5792">MNNIPQNNENENIFIKSIPNFVKQFKGAWIMGKKCQKFGLFSTVPFNQSI</sequence>
<dbReference type="PATRIC" id="fig|1121338.3.peg.2331"/>
<dbReference type="RefSeq" id="WP_161938370.1">
    <property type="nucleotide sequence ID" value="NZ_LTBA01000039.1"/>
</dbReference>
<keyword evidence="2" id="KW-1185">Reference proteome</keyword>
<name>A0A151AX28_9CLOT</name>